<dbReference type="InterPro" id="IPR002550">
    <property type="entry name" value="CNNM"/>
</dbReference>
<dbReference type="InterPro" id="IPR000644">
    <property type="entry name" value="CBS_dom"/>
</dbReference>
<dbReference type="Gene3D" id="3.10.580.10">
    <property type="entry name" value="CBS-domain"/>
    <property type="match status" value="1"/>
</dbReference>
<dbReference type="SUPFAM" id="SSF54631">
    <property type="entry name" value="CBS-domain pair"/>
    <property type="match status" value="1"/>
</dbReference>
<dbReference type="Pfam" id="PF00571">
    <property type="entry name" value="CBS"/>
    <property type="match status" value="1"/>
</dbReference>
<proteinExistence type="predicted"/>
<dbReference type="InterPro" id="IPR046342">
    <property type="entry name" value="CBS_dom_sf"/>
</dbReference>
<evidence type="ECO:0000313" key="7">
    <source>
        <dbReference type="EMBL" id="MFC6726123.1"/>
    </source>
</evidence>
<evidence type="ECO:0000256" key="2">
    <source>
        <dbReference type="ARBA" id="ARBA00022475"/>
    </source>
</evidence>
<accession>A0ABD5S4K9</accession>
<dbReference type="PANTHER" id="PTHR43099">
    <property type="entry name" value="UPF0053 PROTEIN YRKA"/>
    <property type="match status" value="1"/>
</dbReference>
<evidence type="ECO:0000259" key="5">
    <source>
        <dbReference type="PROSITE" id="PS51371"/>
    </source>
</evidence>
<feature type="non-terminal residue" evidence="7">
    <location>
        <position position="301"/>
    </location>
</feature>
<keyword evidence="8" id="KW-1185">Reference proteome</keyword>
<dbReference type="InterPro" id="IPR051676">
    <property type="entry name" value="UPF0053_domain"/>
</dbReference>
<evidence type="ECO:0000256" key="1">
    <source>
        <dbReference type="ARBA" id="ARBA00004651"/>
    </source>
</evidence>
<dbReference type="PANTHER" id="PTHR43099:SF5">
    <property type="entry name" value="HLYC_CORC FAMILY TRANSPORTER"/>
    <property type="match status" value="1"/>
</dbReference>
<sequence>MTTLPLQLFGGGPLVSVLGLLLAFFLVFLNGFFVAAEFALVRIRPSRVSALVDEGGRAARLVRTEVRNLDDYLAVCQLGITLSSLGLGWVGEPAVAAIIDPVLGAVLPESLVHLVAVALGFGFITFLHVVFGELAPKTFAIQEAERIALLVALPMRIFYILFKPGIVVFNGTANYFTRLAGVSPASESDESHTEDEIRVILARSQEQGHVDVDEVEMIEGVFELGDTVVREIMVPRPDVVTIDADAPFAEVYSLAAAENYTRYVVVGRDEDGGEEVRGFVHVKDLLRLAEFGAEILITNSY</sequence>
<gene>
    <name evidence="7" type="ORF">ACFQE1_17490</name>
</gene>
<feature type="transmembrane region" description="Helical" evidence="4">
    <location>
        <begin position="111"/>
        <end position="135"/>
    </location>
</feature>
<feature type="domain" description="CBS" evidence="5">
    <location>
        <begin position="233"/>
        <end position="295"/>
    </location>
</feature>
<keyword evidence="2" id="KW-1003">Cell membrane</keyword>
<evidence type="ECO:0000259" key="6">
    <source>
        <dbReference type="PROSITE" id="PS51846"/>
    </source>
</evidence>
<feature type="transmembrane region" description="Helical" evidence="4">
    <location>
        <begin position="20"/>
        <end position="41"/>
    </location>
</feature>
<dbReference type="AlphaFoldDB" id="A0ABD5S4K9"/>
<feature type="domain" description="CNNM transmembrane" evidence="6">
    <location>
        <begin position="12"/>
        <end position="214"/>
    </location>
</feature>
<organism evidence="7 8">
    <name type="scientific">Halobium palmae</name>
    <dbReference type="NCBI Taxonomy" id="1776492"/>
    <lineage>
        <taxon>Archaea</taxon>
        <taxon>Methanobacteriati</taxon>
        <taxon>Methanobacteriota</taxon>
        <taxon>Stenosarchaea group</taxon>
        <taxon>Halobacteria</taxon>
        <taxon>Halobacteriales</taxon>
        <taxon>Haloferacaceae</taxon>
        <taxon>Halobium</taxon>
    </lineage>
</organism>
<dbReference type="GO" id="GO:0005886">
    <property type="term" value="C:plasma membrane"/>
    <property type="evidence" value="ECO:0007669"/>
    <property type="project" value="UniProtKB-SubCell"/>
</dbReference>
<comment type="subcellular location">
    <subcellularLocation>
        <location evidence="1">Cell membrane</location>
        <topology evidence="1">Multi-pass membrane protein</topology>
    </subcellularLocation>
</comment>
<evidence type="ECO:0000256" key="3">
    <source>
        <dbReference type="PROSITE-ProRule" id="PRU00703"/>
    </source>
</evidence>
<dbReference type="EMBL" id="JBHSWU010000904">
    <property type="protein sequence ID" value="MFC6726123.1"/>
    <property type="molecule type" value="Genomic_DNA"/>
</dbReference>
<keyword evidence="4" id="KW-0472">Membrane</keyword>
<evidence type="ECO:0000256" key="4">
    <source>
        <dbReference type="SAM" id="Phobius"/>
    </source>
</evidence>
<keyword evidence="3" id="KW-0129">CBS domain</keyword>
<comment type="caution">
    <text evidence="7">The sequence shown here is derived from an EMBL/GenBank/DDBJ whole genome shotgun (WGS) entry which is preliminary data.</text>
</comment>
<dbReference type="Pfam" id="PF01595">
    <property type="entry name" value="CNNM"/>
    <property type="match status" value="1"/>
</dbReference>
<dbReference type="PROSITE" id="PS51371">
    <property type="entry name" value="CBS"/>
    <property type="match status" value="1"/>
</dbReference>
<feature type="transmembrane region" description="Helical" evidence="4">
    <location>
        <begin position="147"/>
        <end position="169"/>
    </location>
</feature>
<name>A0ABD5S4K9_9EURY</name>
<reference evidence="7 8" key="1">
    <citation type="journal article" date="2019" name="Int. J. Syst. Evol. Microbiol.">
        <title>The Global Catalogue of Microorganisms (GCM) 10K type strain sequencing project: providing services to taxonomists for standard genome sequencing and annotation.</title>
        <authorList>
            <consortium name="The Broad Institute Genomics Platform"/>
            <consortium name="The Broad Institute Genome Sequencing Center for Infectious Disease"/>
            <person name="Wu L."/>
            <person name="Ma J."/>
        </authorList>
    </citation>
    <scope>NUCLEOTIDE SEQUENCE [LARGE SCALE GENOMIC DNA]</scope>
    <source>
        <strain evidence="7 8">NBRC 111368</strain>
    </source>
</reference>
<protein>
    <submittedName>
        <fullName evidence="7">Hemolysin family protein</fullName>
    </submittedName>
</protein>
<evidence type="ECO:0000313" key="8">
    <source>
        <dbReference type="Proteomes" id="UP001596328"/>
    </source>
</evidence>
<dbReference type="PROSITE" id="PS51846">
    <property type="entry name" value="CNNM"/>
    <property type="match status" value="1"/>
</dbReference>
<dbReference type="Proteomes" id="UP001596328">
    <property type="component" value="Unassembled WGS sequence"/>
</dbReference>
<keyword evidence="4" id="KW-0812">Transmembrane</keyword>
<keyword evidence="4" id="KW-1133">Transmembrane helix</keyword>